<dbReference type="InterPro" id="IPR001468">
    <property type="entry name" value="Indole-3-GlycerolPSynthase_CS"/>
</dbReference>
<reference evidence="10 11" key="1">
    <citation type="submission" date="2021-12" db="EMBL/GenBank/DDBJ databases">
        <title>Discovery of the Pendulisporaceae a myxobacterial family with distinct sporulation behavior and unique specialized metabolism.</title>
        <authorList>
            <person name="Garcia R."/>
            <person name="Popoff A."/>
            <person name="Bader C.D."/>
            <person name="Loehr J."/>
            <person name="Walesch S."/>
            <person name="Walt C."/>
            <person name="Boldt J."/>
            <person name="Bunk B."/>
            <person name="Haeckl F.J.F.P.J."/>
            <person name="Gunesch A.P."/>
            <person name="Birkelbach J."/>
            <person name="Nuebel U."/>
            <person name="Pietschmann T."/>
            <person name="Bach T."/>
            <person name="Mueller R."/>
        </authorList>
    </citation>
    <scope>NUCLEOTIDE SEQUENCE [LARGE SCALE GENOMIC DNA]</scope>
    <source>
        <strain evidence="10 11">MSr11954</strain>
    </source>
</reference>
<feature type="domain" description="Indole-3-glycerol phosphate synthase" evidence="9">
    <location>
        <begin position="10"/>
        <end position="265"/>
    </location>
</feature>
<evidence type="ECO:0000256" key="4">
    <source>
        <dbReference type="ARBA" id="ARBA00022605"/>
    </source>
</evidence>
<dbReference type="Proteomes" id="UP001370348">
    <property type="component" value="Chromosome"/>
</dbReference>
<dbReference type="PANTHER" id="PTHR22854:SF2">
    <property type="entry name" value="INDOLE-3-GLYCEROL-PHOSPHATE SYNTHASE"/>
    <property type="match status" value="1"/>
</dbReference>
<keyword evidence="11" id="KW-1185">Reference proteome</keyword>
<name>A0ABZ2M3P7_9BACT</name>
<evidence type="ECO:0000259" key="9">
    <source>
        <dbReference type="Pfam" id="PF00218"/>
    </source>
</evidence>
<protein>
    <recommendedName>
        <fullName evidence="3">indole-3-glycerol-phosphate synthase</fullName>
        <ecNumber evidence="3">4.1.1.48</ecNumber>
    </recommendedName>
</protein>
<comment type="catalytic activity">
    <reaction evidence="1">
        <text>1-(2-carboxyphenylamino)-1-deoxy-D-ribulose 5-phosphate + H(+) = (1S,2R)-1-C-(indol-3-yl)glycerol 3-phosphate + CO2 + H2O</text>
        <dbReference type="Rhea" id="RHEA:23476"/>
        <dbReference type="ChEBI" id="CHEBI:15377"/>
        <dbReference type="ChEBI" id="CHEBI:15378"/>
        <dbReference type="ChEBI" id="CHEBI:16526"/>
        <dbReference type="ChEBI" id="CHEBI:58613"/>
        <dbReference type="ChEBI" id="CHEBI:58866"/>
        <dbReference type="EC" id="4.1.1.48"/>
    </reaction>
</comment>
<keyword evidence="8" id="KW-0456">Lyase</keyword>
<evidence type="ECO:0000256" key="5">
    <source>
        <dbReference type="ARBA" id="ARBA00022793"/>
    </source>
</evidence>
<dbReference type="InterPro" id="IPR013798">
    <property type="entry name" value="Indole-3-glycerol_P_synth_dom"/>
</dbReference>
<dbReference type="EMBL" id="CP089984">
    <property type="protein sequence ID" value="WXB17873.1"/>
    <property type="molecule type" value="Genomic_DNA"/>
</dbReference>
<keyword evidence="4" id="KW-0028">Amino-acid biosynthesis</keyword>
<evidence type="ECO:0000313" key="11">
    <source>
        <dbReference type="Proteomes" id="UP001370348"/>
    </source>
</evidence>
<proteinExistence type="predicted"/>
<organism evidence="10 11">
    <name type="scientific">Pendulispora albinea</name>
    <dbReference type="NCBI Taxonomy" id="2741071"/>
    <lineage>
        <taxon>Bacteria</taxon>
        <taxon>Pseudomonadati</taxon>
        <taxon>Myxococcota</taxon>
        <taxon>Myxococcia</taxon>
        <taxon>Myxococcales</taxon>
        <taxon>Sorangiineae</taxon>
        <taxon>Pendulisporaceae</taxon>
        <taxon>Pendulispora</taxon>
    </lineage>
</organism>
<dbReference type="CDD" id="cd00331">
    <property type="entry name" value="IGPS"/>
    <property type="match status" value="1"/>
</dbReference>
<dbReference type="InterPro" id="IPR011060">
    <property type="entry name" value="RibuloseP-bd_barrel"/>
</dbReference>
<evidence type="ECO:0000313" key="10">
    <source>
        <dbReference type="EMBL" id="WXB17873.1"/>
    </source>
</evidence>
<dbReference type="PANTHER" id="PTHR22854">
    <property type="entry name" value="TRYPTOPHAN BIOSYNTHESIS PROTEIN"/>
    <property type="match status" value="1"/>
</dbReference>
<dbReference type="Pfam" id="PF00218">
    <property type="entry name" value="IGPS"/>
    <property type="match status" value="1"/>
</dbReference>
<keyword evidence="5" id="KW-0210">Decarboxylase</keyword>
<keyword evidence="6" id="KW-0822">Tryptophan biosynthesis</keyword>
<evidence type="ECO:0000256" key="1">
    <source>
        <dbReference type="ARBA" id="ARBA00001633"/>
    </source>
</evidence>
<sequence length="270" mass="28259">MGEARRERVLDAIVASKRAEIEALKLELAKESPAAPGARREGVAERLARPSGAPLRLLTEIKRKSPSAGALSTAMGVDDRARAYARAGASAISVLCDGPFFGGSYEDVTRVRAALESEGLSTPILAKEFILDPVQLRRASAAGADLALLIVRIVSPEQLGSLVTAARDAGLEPLVEVATEAELRIALATEARLIGVNARDLDTLRMDPARAASLVAAIPEGRVALHLSGLKTPDDVRAVARGRADGALLGEILMRQDDPTALLAELVAAA</sequence>
<evidence type="ECO:0000256" key="7">
    <source>
        <dbReference type="ARBA" id="ARBA00023141"/>
    </source>
</evidence>
<dbReference type="EC" id="4.1.1.48" evidence="3"/>
<evidence type="ECO:0000256" key="2">
    <source>
        <dbReference type="ARBA" id="ARBA00004696"/>
    </source>
</evidence>
<dbReference type="RefSeq" id="WP_394827515.1">
    <property type="nucleotide sequence ID" value="NZ_CP089984.1"/>
</dbReference>
<accession>A0ABZ2M3P7</accession>
<evidence type="ECO:0000256" key="6">
    <source>
        <dbReference type="ARBA" id="ARBA00022822"/>
    </source>
</evidence>
<dbReference type="InterPro" id="IPR013785">
    <property type="entry name" value="Aldolase_TIM"/>
</dbReference>
<gene>
    <name evidence="10" type="ORF">LZC94_11480</name>
</gene>
<dbReference type="PROSITE" id="PS00614">
    <property type="entry name" value="IGPS"/>
    <property type="match status" value="1"/>
</dbReference>
<dbReference type="Gene3D" id="3.20.20.70">
    <property type="entry name" value="Aldolase class I"/>
    <property type="match status" value="1"/>
</dbReference>
<dbReference type="SUPFAM" id="SSF51366">
    <property type="entry name" value="Ribulose-phoshate binding barrel"/>
    <property type="match status" value="1"/>
</dbReference>
<evidence type="ECO:0000256" key="8">
    <source>
        <dbReference type="ARBA" id="ARBA00023239"/>
    </source>
</evidence>
<keyword evidence="7" id="KW-0057">Aromatic amino acid biosynthesis</keyword>
<comment type="pathway">
    <text evidence="2">Amino-acid biosynthesis; L-tryptophan biosynthesis; L-tryptophan from chorismate: step 4/5.</text>
</comment>
<evidence type="ECO:0000256" key="3">
    <source>
        <dbReference type="ARBA" id="ARBA00012362"/>
    </source>
</evidence>
<dbReference type="InterPro" id="IPR045186">
    <property type="entry name" value="Indole-3-glycerol_P_synth"/>
</dbReference>